<keyword evidence="3" id="KW-0813">Transport</keyword>
<dbReference type="Proteomes" id="UP000794436">
    <property type="component" value="Unassembled WGS sequence"/>
</dbReference>
<feature type="transmembrane region" description="Helical" evidence="7">
    <location>
        <begin position="80"/>
        <end position="100"/>
    </location>
</feature>
<dbReference type="EMBL" id="SPLM01000002">
    <property type="protein sequence ID" value="TMW68433.1"/>
    <property type="molecule type" value="Genomic_DNA"/>
</dbReference>
<feature type="transmembrane region" description="Helical" evidence="7">
    <location>
        <begin position="383"/>
        <end position="410"/>
    </location>
</feature>
<protein>
    <submittedName>
        <fullName evidence="8">Uncharacterized protein</fullName>
    </submittedName>
</protein>
<evidence type="ECO:0000256" key="5">
    <source>
        <dbReference type="ARBA" id="ARBA00022989"/>
    </source>
</evidence>
<dbReference type="InterPro" id="IPR036259">
    <property type="entry name" value="MFS_trans_sf"/>
</dbReference>
<keyword evidence="9" id="KW-1185">Reference proteome</keyword>
<feature type="transmembrane region" description="Helical" evidence="7">
    <location>
        <begin position="39"/>
        <end position="59"/>
    </location>
</feature>
<proteinExistence type="inferred from homology"/>
<feature type="transmembrane region" description="Helical" evidence="7">
    <location>
        <begin position="172"/>
        <end position="195"/>
    </location>
</feature>
<accession>A0A8K1CT44</accession>
<evidence type="ECO:0000256" key="4">
    <source>
        <dbReference type="ARBA" id="ARBA00022692"/>
    </source>
</evidence>
<evidence type="ECO:0000313" key="9">
    <source>
        <dbReference type="Proteomes" id="UP000794436"/>
    </source>
</evidence>
<dbReference type="AlphaFoldDB" id="A0A8K1CT44"/>
<evidence type="ECO:0000256" key="7">
    <source>
        <dbReference type="SAM" id="Phobius"/>
    </source>
</evidence>
<feature type="transmembrane region" description="Helical" evidence="7">
    <location>
        <begin position="350"/>
        <end position="371"/>
    </location>
</feature>
<dbReference type="SUPFAM" id="SSF103473">
    <property type="entry name" value="MFS general substrate transporter"/>
    <property type="match status" value="1"/>
</dbReference>
<comment type="caution">
    <text evidence="8">The sequence shown here is derived from an EMBL/GenBank/DDBJ whole genome shotgun (WGS) entry which is preliminary data.</text>
</comment>
<dbReference type="GO" id="GO:0016020">
    <property type="term" value="C:membrane"/>
    <property type="evidence" value="ECO:0007669"/>
    <property type="project" value="UniProtKB-SubCell"/>
</dbReference>
<dbReference type="OrthoDB" id="754047at2759"/>
<feature type="transmembrane region" description="Helical" evidence="7">
    <location>
        <begin position="106"/>
        <end position="128"/>
    </location>
</feature>
<dbReference type="Pfam" id="PF03092">
    <property type="entry name" value="BT1"/>
    <property type="match status" value="1"/>
</dbReference>
<sequence>MTKSAGMRVPVALLALYFLHSFFQTFPTTAYGKWLFNVIHMAPATTTIYFSASFFPWNLKPLYGLISDNFPIMGYHRKSYIVICEIGAALSLLITGTYISSITGAFVVRILDAIFEAFAQIMLGIFLVDLAAGDSTSQSSAQVQSWANGTKNIASIIALFVGIPLYKNQSISPQAVISWTSVFPILAAVICVVALKEKRKSSFAMEPMGEPKVTESLPSNSRCGVVTAAWTSFKDDATEKFKIMKPVLPTMLFFFLCSALPDDGTVWYQYTYELLQGQEECLQYASLVGMVGRFVSCIMYAKVCSGRNVRHVFVASTVSSVVAGLPRLLLTPPVANLPISVCTFGTIEAFITSFTAEFALLQLLVVATFYCPENREVHGLTYALYLSFMDFGGVVSGMFSSVLVTALGIVPDPVTQVINWDHLWLLVVLSALGQLLVLAFLYVLPEKVDGGVKAAEQEPLLAETRV</sequence>
<reference evidence="8" key="1">
    <citation type="submission" date="2019-03" db="EMBL/GenBank/DDBJ databases">
        <title>Long read genome sequence of the mycoparasitic Pythium oligandrum ATCC 38472 isolated from sugarbeet rhizosphere.</title>
        <authorList>
            <person name="Gaulin E."/>
        </authorList>
    </citation>
    <scope>NUCLEOTIDE SEQUENCE</scope>
    <source>
        <strain evidence="8">ATCC 38472_TT</strain>
    </source>
</reference>
<evidence type="ECO:0000256" key="1">
    <source>
        <dbReference type="ARBA" id="ARBA00004141"/>
    </source>
</evidence>
<feature type="transmembrane region" description="Helical" evidence="7">
    <location>
        <begin position="149"/>
        <end position="166"/>
    </location>
</feature>
<evidence type="ECO:0000256" key="3">
    <source>
        <dbReference type="ARBA" id="ARBA00022448"/>
    </source>
</evidence>
<feature type="transmembrane region" description="Helical" evidence="7">
    <location>
        <begin position="312"/>
        <end position="330"/>
    </location>
</feature>
<evidence type="ECO:0000256" key="6">
    <source>
        <dbReference type="ARBA" id="ARBA00023136"/>
    </source>
</evidence>
<name>A0A8K1CT44_PYTOL</name>
<feature type="transmembrane region" description="Helical" evidence="7">
    <location>
        <begin position="422"/>
        <end position="444"/>
    </location>
</feature>
<gene>
    <name evidence="8" type="ORF">Poli38472_005901</name>
</gene>
<dbReference type="PANTHER" id="PTHR31585">
    <property type="entry name" value="FOLATE-BIOPTERIN TRANSPORTER 1, CHLOROPLASTIC"/>
    <property type="match status" value="1"/>
</dbReference>
<comment type="subcellular location">
    <subcellularLocation>
        <location evidence="1">Membrane</location>
        <topology evidence="1">Multi-pass membrane protein</topology>
    </subcellularLocation>
</comment>
<keyword evidence="4 7" id="KW-0812">Transmembrane</keyword>
<organism evidence="8 9">
    <name type="scientific">Pythium oligandrum</name>
    <name type="common">Mycoparasitic fungus</name>
    <dbReference type="NCBI Taxonomy" id="41045"/>
    <lineage>
        <taxon>Eukaryota</taxon>
        <taxon>Sar</taxon>
        <taxon>Stramenopiles</taxon>
        <taxon>Oomycota</taxon>
        <taxon>Peronosporomycetes</taxon>
        <taxon>Pythiales</taxon>
        <taxon>Pythiaceae</taxon>
        <taxon>Pythium</taxon>
    </lineage>
</organism>
<evidence type="ECO:0000313" key="8">
    <source>
        <dbReference type="EMBL" id="TMW68433.1"/>
    </source>
</evidence>
<comment type="similarity">
    <text evidence="2">Belongs to the major facilitator superfamily. Folate-biopterin transporter (TC 2.A.71) family.</text>
</comment>
<keyword evidence="5 7" id="KW-1133">Transmembrane helix</keyword>
<dbReference type="InterPro" id="IPR039309">
    <property type="entry name" value="BT1"/>
</dbReference>
<keyword evidence="6 7" id="KW-0472">Membrane</keyword>
<evidence type="ECO:0000256" key="2">
    <source>
        <dbReference type="ARBA" id="ARBA00007015"/>
    </source>
</evidence>
<dbReference type="PANTHER" id="PTHR31585:SF0">
    <property type="entry name" value="FOLATE-BIOPTERIN TRANSPORTER 1, CHLOROPLASTIC"/>
    <property type="match status" value="1"/>
</dbReference>